<organism evidence="1 2">
    <name type="scientific">Sulfurovum xiamenensis</name>
    <dbReference type="NCBI Taxonomy" id="3019066"/>
    <lineage>
        <taxon>Bacteria</taxon>
        <taxon>Pseudomonadati</taxon>
        <taxon>Campylobacterota</taxon>
        <taxon>Epsilonproteobacteria</taxon>
        <taxon>Campylobacterales</taxon>
        <taxon>Sulfurovaceae</taxon>
        <taxon>Sulfurovum</taxon>
    </lineage>
</organism>
<evidence type="ECO:0000313" key="2">
    <source>
        <dbReference type="Proteomes" id="UP001169066"/>
    </source>
</evidence>
<proteinExistence type="predicted"/>
<dbReference type="EMBL" id="JAQIBC010000002">
    <property type="protein sequence ID" value="MDM5263410.1"/>
    <property type="molecule type" value="Genomic_DNA"/>
</dbReference>
<name>A0ABT7QQP0_9BACT</name>
<sequence>MRSKIIFVLLFMLAFTLLHDSFFSLIEKNDNVSVVHNIDDKSLSSECIEFNKIHAMFHFIAIVVPYSNRQMLFAKKEHIPHHLVQYTPPLVKTSHKPPIV</sequence>
<protein>
    <submittedName>
        <fullName evidence="1">Uncharacterized protein</fullName>
    </submittedName>
</protein>
<reference evidence="1" key="1">
    <citation type="submission" date="2023-01" db="EMBL/GenBank/DDBJ databases">
        <title>Sulfurovum sp. XTW-4 genome assembly.</title>
        <authorList>
            <person name="Wang J."/>
        </authorList>
    </citation>
    <scope>NUCLEOTIDE SEQUENCE</scope>
    <source>
        <strain evidence="1">XTW-4</strain>
    </source>
</reference>
<keyword evidence="2" id="KW-1185">Reference proteome</keyword>
<dbReference type="Proteomes" id="UP001169066">
    <property type="component" value="Unassembled WGS sequence"/>
</dbReference>
<gene>
    <name evidence="1" type="ORF">PF327_04305</name>
</gene>
<comment type="caution">
    <text evidence="1">The sequence shown here is derived from an EMBL/GenBank/DDBJ whole genome shotgun (WGS) entry which is preliminary data.</text>
</comment>
<evidence type="ECO:0000313" key="1">
    <source>
        <dbReference type="EMBL" id="MDM5263410.1"/>
    </source>
</evidence>
<dbReference type="RefSeq" id="WP_008242760.1">
    <property type="nucleotide sequence ID" value="NZ_JAQIBC010000002.1"/>
</dbReference>
<accession>A0ABT7QQP0</accession>